<protein>
    <submittedName>
        <fullName evidence="3">Protein-tyrosine phosphatase</fullName>
    </submittedName>
</protein>
<proteinExistence type="predicted"/>
<dbReference type="Pfam" id="PF01451">
    <property type="entry name" value="LMWPc"/>
    <property type="match status" value="1"/>
</dbReference>
<dbReference type="OrthoDB" id="9784339at2"/>
<dbReference type="PANTHER" id="PTHR11717:SF31">
    <property type="entry name" value="LOW MOLECULAR WEIGHT PROTEIN-TYROSINE-PHOSPHATASE ETP-RELATED"/>
    <property type="match status" value="1"/>
</dbReference>
<dbReference type="SUPFAM" id="SSF52788">
    <property type="entry name" value="Phosphotyrosine protein phosphatases I"/>
    <property type="match status" value="1"/>
</dbReference>
<feature type="compositionally biased region" description="Pro residues" evidence="1">
    <location>
        <begin position="217"/>
        <end position="236"/>
    </location>
</feature>
<keyword evidence="4" id="KW-1185">Reference proteome</keyword>
<dbReference type="Proteomes" id="UP000295560">
    <property type="component" value="Unassembled WGS sequence"/>
</dbReference>
<dbReference type="SMART" id="SM00226">
    <property type="entry name" value="LMWPc"/>
    <property type="match status" value="1"/>
</dbReference>
<dbReference type="InterPro" id="IPR050438">
    <property type="entry name" value="LMW_PTPase"/>
</dbReference>
<feature type="region of interest" description="Disordered" evidence="1">
    <location>
        <begin position="172"/>
        <end position="195"/>
    </location>
</feature>
<reference evidence="3 4" key="1">
    <citation type="submission" date="2019-03" db="EMBL/GenBank/DDBJ databases">
        <title>Sequencing the genomes of 1000 actinobacteria strains.</title>
        <authorList>
            <person name="Klenk H.-P."/>
        </authorList>
    </citation>
    <scope>NUCLEOTIDE SEQUENCE [LARGE SCALE GENOMIC DNA]</scope>
    <source>
        <strain evidence="3 4">DSM 44969</strain>
    </source>
</reference>
<dbReference type="InterPro" id="IPR036196">
    <property type="entry name" value="Ptyr_pPase_sf"/>
</dbReference>
<feature type="domain" description="Phosphotyrosine protein phosphatase I" evidence="2">
    <location>
        <begin position="27"/>
        <end position="213"/>
    </location>
</feature>
<organism evidence="3 4">
    <name type="scientific">Pseudonocardia endophytica</name>
    <dbReference type="NCBI Taxonomy" id="401976"/>
    <lineage>
        <taxon>Bacteria</taxon>
        <taxon>Bacillati</taxon>
        <taxon>Actinomycetota</taxon>
        <taxon>Actinomycetes</taxon>
        <taxon>Pseudonocardiales</taxon>
        <taxon>Pseudonocardiaceae</taxon>
        <taxon>Pseudonocardia</taxon>
    </lineage>
</organism>
<evidence type="ECO:0000313" key="4">
    <source>
        <dbReference type="Proteomes" id="UP000295560"/>
    </source>
</evidence>
<dbReference type="EMBL" id="SMFZ01000002">
    <property type="protein sequence ID" value="TCK20925.1"/>
    <property type="molecule type" value="Genomic_DNA"/>
</dbReference>
<comment type="caution">
    <text evidence="3">The sequence shown here is derived from an EMBL/GenBank/DDBJ whole genome shotgun (WGS) entry which is preliminary data.</text>
</comment>
<sequence length="246" mass="26235">MIGSSLLREGGVARHNGRVGGTSADVFRVLFVCTGNICRSPSAEILTRHLLRGRLGGREAARFDVRSAGVQAVVGSGIHPMARAQLAPWGLDDAHSAGFVARQLRGDVLAGVDLVLGATPRHRSAILEEFPHLLDRTFSLREFARLAAELPRETLPPDAVARGHSVVAGARGMRGRVPAPDDDDIPDPMGGPPEAHRLSTTLIFDALRTVLDVLAPRNPPAPPSGPPRRPLPPPQVRHPAQQFRGA</sequence>
<dbReference type="InterPro" id="IPR023485">
    <property type="entry name" value="Ptyr_pPase"/>
</dbReference>
<evidence type="ECO:0000256" key="1">
    <source>
        <dbReference type="SAM" id="MobiDB-lite"/>
    </source>
</evidence>
<gene>
    <name evidence="3" type="ORF">EV378_4891</name>
</gene>
<dbReference type="AlphaFoldDB" id="A0A4R1HK85"/>
<evidence type="ECO:0000313" key="3">
    <source>
        <dbReference type="EMBL" id="TCK20925.1"/>
    </source>
</evidence>
<evidence type="ECO:0000259" key="2">
    <source>
        <dbReference type="SMART" id="SM00226"/>
    </source>
</evidence>
<dbReference type="Gene3D" id="3.40.50.2300">
    <property type="match status" value="1"/>
</dbReference>
<dbReference type="GO" id="GO:0004725">
    <property type="term" value="F:protein tyrosine phosphatase activity"/>
    <property type="evidence" value="ECO:0007669"/>
    <property type="project" value="TreeGrafter"/>
</dbReference>
<feature type="region of interest" description="Disordered" evidence="1">
    <location>
        <begin position="214"/>
        <end position="246"/>
    </location>
</feature>
<accession>A0A4R1HK85</accession>
<dbReference type="PANTHER" id="PTHR11717">
    <property type="entry name" value="LOW MOLECULAR WEIGHT PROTEIN TYROSINE PHOSPHATASE"/>
    <property type="match status" value="1"/>
</dbReference>
<name>A0A4R1HK85_PSEEN</name>